<feature type="binding site" evidence="2">
    <location>
        <position position="6"/>
    </location>
    <ligand>
        <name>prephenate</name>
        <dbReference type="ChEBI" id="CHEBI:29934"/>
    </ligand>
</feature>
<evidence type="ECO:0000256" key="3">
    <source>
        <dbReference type="PROSITE-ProRule" id="PRU00514"/>
    </source>
</evidence>
<feature type="binding site" evidence="2">
    <location>
        <position position="88"/>
    </location>
    <ligand>
        <name>prephenate</name>
        <dbReference type="ChEBI" id="CHEBI:29934"/>
    </ligand>
</feature>
<dbReference type="EC" id="5.4.99.5" evidence="1 3"/>
<keyword evidence="5" id="KW-1185">Reference proteome</keyword>
<protein>
    <recommendedName>
        <fullName evidence="1 3">chorismate mutase</fullName>
        <ecNumber evidence="1 3">5.4.99.5</ecNumber>
    </recommendedName>
</protein>
<dbReference type="NCBIfam" id="TIGR01796">
    <property type="entry name" value="CM_mono_aroH"/>
    <property type="match status" value="1"/>
</dbReference>
<sequence>MQRSIRGAITIEKDTRDNVINATKELLKKVIEVNAVDIESIVNIIFTTTPDIKSEFPPVAAREMGFNDVPLLTCQEIDCEKGLKLCIRMMLTYNTNKKQKDIRHIYLKGAEKLRPDLSNF</sequence>
<evidence type="ECO:0000313" key="4">
    <source>
        <dbReference type="EMBL" id="APC96957.1"/>
    </source>
</evidence>
<dbReference type="STRING" id="1542390.KX01_97"/>
<dbReference type="EMBL" id="CP009654">
    <property type="protein sequence ID" value="APC96957.1"/>
    <property type="molecule type" value="Genomic_DNA"/>
</dbReference>
<dbReference type="RefSeq" id="WP_071663131.1">
    <property type="nucleotide sequence ID" value="NZ_CP009654.1"/>
</dbReference>
<comment type="catalytic activity">
    <reaction evidence="3">
        <text>chorismate = prephenate</text>
        <dbReference type="Rhea" id="RHEA:13897"/>
        <dbReference type="ChEBI" id="CHEBI:29748"/>
        <dbReference type="ChEBI" id="CHEBI:29934"/>
        <dbReference type="EC" id="5.4.99.5"/>
    </reaction>
</comment>
<dbReference type="OrthoDB" id="9802232at2"/>
<keyword evidence="2 3" id="KW-0028">Amino-acid biosynthesis</keyword>
<reference evidence="5" key="1">
    <citation type="submission" date="2014-10" db="EMBL/GenBank/DDBJ databases">
        <authorList>
            <person name="Kuske C.R."/>
            <person name="Challacombe J.F."/>
            <person name="Daligault H.E."/>
            <person name="Davenport K.W."/>
            <person name="Johnson S.L."/>
            <person name="Siddaramappa S."/>
            <person name="Petersen J.M."/>
        </authorList>
    </citation>
    <scope>NUCLEOTIDE SEQUENCE [LARGE SCALE GENOMIC DNA]</scope>
    <source>
        <strain evidence="5">CA97-1460</strain>
    </source>
</reference>
<dbReference type="PIRSF" id="PIRSF005965">
    <property type="entry name" value="Chor_mut_AroH"/>
    <property type="match status" value="1"/>
</dbReference>
<organism evidence="4 5">
    <name type="scientific">Francisella frigiditurris</name>
    <dbReference type="NCBI Taxonomy" id="1542390"/>
    <lineage>
        <taxon>Bacteria</taxon>
        <taxon>Pseudomonadati</taxon>
        <taxon>Pseudomonadota</taxon>
        <taxon>Gammaproteobacteria</taxon>
        <taxon>Thiotrichales</taxon>
        <taxon>Francisellaceae</taxon>
        <taxon>Francisella</taxon>
    </lineage>
</organism>
<feature type="binding site" evidence="2">
    <location>
        <position position="106"/>
    </location>
    <ligand>
        <name>prephenate</name>
        <dbReference type="ChEBI" id="CHEBI:29934"/>
    </ligand>
</feature>
<evidence type="ECO:0000256" key="1">
    <source>
        <dbReference type="NCBIfam" id="TIGR01796"/>
    </source>
</evidence>
<dbReference type="PANTHER" id="PTHR21164">
    <property type="entry name" value="CHORISMATE MUTASE"/>
    <property type="match status" value="1"/>
</dbReference>
<proteinExistence type="predicted"/>
<dbReference type="SUPFAM" id="SSF55298">
    <property type="entry name" value="YjgF-like"/>
    <property type="match status" value="1"/>
</dbReference>
<dbReference type="Pfam" id="PF07736">
    <property type="entry name" value="CM_1"/>
    <property type="match status" value="1"/>
</dbReference>
<dbReference type="GO" id="GO:0008652">
    <property type="term" value="P:amino acid biosynthetic process"/>
    <property type="evidence" value="ECO:0007669"/>
    <property type="project" value="UniProtKB-UniRule"/>
</dbReference>
<keyword evidence="2 3" id="KW-0057">Aromatic amino acid biosynthesis</keyword>
<dbReference type="GO" id="GO:0009073">
    <property type="term" value="P:aromatic amino acid family biosynthetic process"/>
    <property type="evidence" value="ECO:0007669"/>
    <property type="project" value="UniProtKB-UniRule"/>
</dbReference>
<dbReference type="InterPro" id="IPR008243">
    <property type="entry name" value="Chorismate_mutase_AroH"/>
</dbReference>
<dbReference type="PANTHER" id="PTHR21164:SF0">
    <property type="entry name" value="CHORISMATE MUTASE AROH"/>
    <property type="match status" value="1"/>
</dbReference>
<dbReference type="GO" id="GO:0046417">
    <property type="term" value="P:chorismate metabolic process"/>
    <property type="evidence" value="ECO:0007669"/>
    <property type="project" value="TreeGrafter"/>
</dbReference>
<evidence type="ECO:0000313" key="5">
    <source>
        <dbReference type="Proteomes" id="UP000182521"/>
    </source>
</evidence>
<dbReference type="Proteomes" id="UP000182521">
    <property type="component" value="Chromosome"/>
</dbReference>
<accession>A0A1J0KT65</accession>
<dbReference type="GO" id="GO:0004106">
    <property type="term" value="F:chorismate mutase activity"/>
    <property type="evidence" value="ECO:0007669"/>
    <property type="project" value="UniProtKB-UniRule"/>
</dbReference>
<dbReference type="Gene3D" id="3.30.1330.40">
    <property type="entry name" value="RutC-like"/>
    <property type="match status" value="1"/>
</dbReference>
<dbReference type="CDD" id="cd02185">
    <property type="entry name" value="AroH"/>
    <property type="match status" value="1"/>
</dbReference>
<keyword evidence="3 4" id="KW-0413">Isomerase</keyword>
<dbReference type="AlphaFoldDB" id="A0A1J0KT65"/>
<dbReference type="InterPro" id="IPR035959">
    <property type="entry name" value="RutC-like_sf"/>
</dbReference>
<evidence type="ECO:0000256" key="2">
    <source>
        <dbReference type="PIRSR" id="PIRSR005965-1"/>
    </source>
</evidence>
<dbReference type="KEGG" id="frc:KX01_97"/>
<dbReference type="PROSITE" id="PS51167">
    <property type="entry name" value="CHORISMATE_MUT_1"/>
    <property type="match status" value="1"/>
</dbReference>
<name>A0A1J0KT65_9GAMM</name>
<gene>
    <name evidence="4" type="primary">aroH</name>
    <name evidence="4" type="ORF">KX01_97</name>
</gene>